<evidence type="ECO:0000313" key="3">
    <source>
        <dbReference type="Proteomes" id="UP000721236"/>
    </source>
</evidence>
<dbReference type="Proteomes" id="UP000721236">
    <property type="component" value="Unassembled WGS sequence"/>
</dbReference>
<comment type="caution">
    <text evidence="2">The sequence shown here is derived from an EMBL/GenBank/DDBJ whole genome shotgun (WGS) entry which is preliminary data.</text>
</comment>
<evidence type="ECO:0000313" key="2">
    <source>
        <dbReference type="EMBL" id="CAG9171394.1"/>
    </source>
</evidence>
<keyword evidence="1" id="KW-0732">Signal</keyword>
<feature type="chain" id="PRO_5047001991" description="DUF5666 domain-containing protein" evidence="1">
    <location>
        <begin position="22"/>
        <end position="201"/>
    </location>
</feature>
<evidence type="ECO:0008006" key="4">
    <source>
        <dbReference type="Google" id="ProtNLM"/>
    </source>
</evidence>
<name>A0ABM8WV63_9BURK</name>
<reference evidence="2 3" key="1">
    <citation type="submission" date="2021-08" db="EMBL/GenBank/DDBJ databases">
        <authorList>
            <person name="Peeters C."/>
        </authorList>
    </citation>
    <scope>NUCLEOTIDE SEQUENCE [LARGE SCALE GENOMIC DNA]</scope>
    <source>
        <strain evidence="2 3">LMG 21510</strain>
    </source>
</reference>
<feature type="signal peptide" evidence="1">
    <location>
        <begin position="1"/>
        <end position="21"/>
    </location>
</feature>
<proteinExistence type="predicted"/>
<sequence length="201" mass="21547">MKRVACFAAVFLALSPLAGQAQDRSPPSRSVPDAAAVGETIRLVGEITGIDKEKRRVTVKGPRTGENTYYVDPSVANFENMKVGDRVNLEFRTSFALALRKGGTGIRERVEKEASAAQIPGDQRPGISDLRRTTIVSNVDAVDRKNRTVTLTGPEGNSVQVRVRDPELLKDVNKGDQVVAVMTEAVAIAVTPATGPQPAKP</sequence>
<keyword evidence="3" id="KW-1185">Reference proteome</keyword>
<protein>
    <recommendedName>
        <fullName evidence="4">DUF5666 domain-containing protein</fullName>
    </recommendedName>
</protein>
<evidence type="ECO:0000256" key="1">
    <source>
        <dbReference type="SAM" id="SignalP"/>
    </source>
</evidence>
<gene>
    <name evidence="2" type="ORF">LMG21510_01639</name>
</gene>
<organism evidence="2 3">
    <name type="scientific">Cupriavidus respiraculi</name>
    <dbReference type="NCBI Taxonomy" id="195930"/>
    <lineage>
        <taxon>Bacteria</taxon>
        <taxon>Pseudomonadati</taxon>
        <taxon>Pseudomonadota</taxon>
        <taxon>Betaproteobacteria</taxon>
        <taxon>Burkholderiales</taxon>
        <taxon>Burkholderiaceae</taxon>
        <taxon>Cupriavidus</taxon>
    </lineage>
</organism>
<dbReference type="EMBL" id="CAJZAH010000002">
    <property type="protein sequence ID" value="CAG9171394.1"/>
    <property type="molecule type" value="Genomic_DNA"/>
</dbReference>
<dbReference type="RefSeq" id="WP_222201018.1">
    <property type="nucleotide sequence ID" value="NZ_CAJZAH010000002.1"/>
</dbReference>
<accession>A0ABM8WV63</accession>